<dbReference type="Proteomes" id="UP000447434">
    <property type="component" value="Chromosome 4"/>
</dbReference>
<keyword evidence="1" id="KW-1133">Transmembrane helix</keyword>
<accession>A0A6A4QLP6</accession>
<proteinExistence type="predicted"/>
<organism evidence="2 3">
    <name type="scientific">Lupinus albus</name>
    <name type="common">White lupine</name>
    <name type="synonym">Lupinus termis</name>
    <dbReference type="NCBI Taxonomy" id="3870"/>
    <lineage>
        <taxon>Eukaryota</taxon>
        <taxon>Viridiplantae</taxon>
        <taxon>Streptophyta</taxon>
        <taxon>Embryophyta</taxon>
        <taxon>Tracheophyta</taxon>
        <taxon>Spermatophyta</taxon>
        <taxon>Magnoliopsida</taxon>
        <taxon>eudicotyledons</taxon>
        <taxon>Gunneridae</taxon>
        <taxon>Pentapetalae</taxon>
        <taxon>rosids</taxon>
        <taxon>fabids</taxon>
        <taxon>Fabales</taxon>
        <taxon>Fabaceae</taxon>
        <taxon>Papilionoideae</taxon>
        <taxon>50 kb inversion clade</taxon>
        <taxon>genistoids sensu lato</taxon>
        <taxon>core genistoids</taxon>
        <taxon>Genisteae</taxon>
        <taxon>Lupinus</taxon>
    </lineage>
</organism>
<evidence type="ECO:0000313" key="3">
    <source>
        <dbReference type="Proteomes" id="UP000447434"/>
    </source>
</evidence>
<dbReference type="EMBL" id="WOCE01000004">
    <property type="protein sequence ID" value="KAE9615188.1"/>
    <property type="molecule type" value="Genomic_DNA"/>
</dbReference>
<evidence type="ECO:0000313" key="2">
    <source>
        <dbReference type="EMBL" id="KAE9615188.1"/>
    </source>
</evidence>
<keyword evidence="1" id="KW-0812">Transmembrane</keyword>
<evidence type="ECO:0000256" key="1">
    <source>
        <dbReference type="SAM" id="Phobius"/>
    </source>
</evidence>
<feature type="transmembrane region" description="Helical" evidence="1">
    <location>
        <begin position="25"/>
        <end position="47"/>
    </location>
</feature>
<protein>
    <submittedName>
        <fullName evidence="2">Uncharacterized protein</fullName>
    </submittedName>
</protein>
<sequence>MHTMDDLTAVRVCHDSPYPFSLSTYFSFSTITFASIFTYSLKILFVISHQNKNGYKQP</sequence>
<keyword evidence="1" id="KW-0472">Membrane</keyword>
<comment type="caution">
    <text evidence="2">The sequence shown here is derived from an EMBL/GenBank/DDBJ whole genome shotgun (WGS) entry which is preliminary data.</text>
</comment>
<dbReference type="AlphaFoldDB" id="A0A6A4QLP6"/>
<gene>
    <name evidence="2" type="ORF">Lalb_Chr04g0252641</name>
</gene>
<reference evidence="3" key="1">
    <citation type="journal article" date="2020" name="Nat. Commun.">
        <title>Genome sequence of the cluster root forming white lupin.</title>
        <authorList>
            <person name="Hufnagel B."/>
            <person name="Marques A."/>
            <person name="Soriano A."/>
            <person name="Marques L."/>
            <person name="Divol F."/>
            <person name="Doumas P."/>
            <person name="Sallet E."/>
            <person name="Mancinotti D."/>
            <person name="Carrere S."/>
            <person name="Marande W."/>
            <person name="Arribat S."/>
            <person name="Keller J."/>
            <person name="Huneau C."/>
            <person name="Blein T."/>
            <person name="Aime D."/>
            <person name="Laguerre M."/>
            <person name="Taylor J."/>
            <person name="Schubert V."/>
            <person name="Nelson M."/>
            <person name="Geu-Flores F."/>
            <person name="Crespi M."/>
            <person name="Gallardo-Guerrero K."/>
            <person name="Delaux P.-M."/>
            <person name="Salse J."/>
            <person name="Berges H."/>
            <person name="Guyot R."/>
            <person name="Gouzy J."/>
            <person name="Peret B."/>
        </authorList>
    </citation>
    <scope>NUCLEOTIDE SEQUENCE [LARGE SCALE GENOMIC DNA]</scope>
    <source>
        <strain evidence="3">cv. Amiga</strain>
    </source>
</reference>
<keyword evidence="3" id="KW-1185">Reference proteome</keyword>
<name>A0A6A4QLP6_LUPAL</name>